<gene>
    <name evidence="3" type="ORF">EZV62_010313</name>
</gene>
<name>A0A5C7I308_9ROSI</name>
<evidence type="ECO:0000313" key="4">
    <source>
        <dbReference type="Proteomes" id="UP000323000"/>
    </source>
</evidence>
<feature type="region of interest" description="Disordered" evidence="1">
    <location>
        <begin position="418"/>
        <end position="439"/>
    </location>
</feature>
<evidence type="ECO:0000256" key="1">
    <source>
        <dbReference type="SAM" id="MobiDB-lite"/>
    </source>
</evidence>
<comment type="caution">
    <text evidence="3">The sequence shown here is derived from an EMBL/GenBank/DDBJ whole genome shotgun (WGS) entry which is preliminary data.</text>
</comment>
<reference evidence="4" key="1">
    <citation type="journal article" date="2019" name="Gigascience">
        <title>De novo genome assembly of the endangered Acer yangbiense, a plant species with extremely small populations endemic to Yunnan Province, China.</title>
        <authorList>
            <person name="Yang J."/>
            <person name="Wariss H.M."/>
            <person name="Tao L."/>
            <person name="Zhang R."/>
            <person name="Yun Q."/>
            <person name="Hollingsworth P."/>
            <person name="Dao Z."/>
            <person name="Luo G."/>
            <person name="Guo H."/>
            <person name="Ma Y."/>
            <person name="Sun W."/>
        </authorList>
    </citation>
    <scope>NUCLEOTIDE SEQUENCE [LARGE SCALE GENOMIC DNA]</scope>
    <source>
        <strain evidence="4">cv. Malutang</strain>
    </source>
</reference>
<feature type="region of interest" description="Disordered" evidence="1">
    <location>
        <begin position="169"/>
        <end position="206"/>
    </location>
</feature>
<feature type="region of interest" description="Disordered" evidence="1">
    <location>
        <begin position="232"/>
        <end position="263"/>
    </location>
</feature>
<feature type="domain" description="Transposase MuDR plant" evidence="2">
    <location>
        <begin position="301"/>
        <end position="347"/>
    </location>
</feature>
<organism evidence="3 4">
    <name type="scientific">Acer yangbiense</name>
    <dbReference type="NCBI Taxonomy" id="1000413"/>
    <lineage>
        <taxon>Eukaryota</taxon>
        <taxon>Viridiplantae</taxon>
        <taxon>Streptophyta</taxon>
        <taxon>Embryophyta</taxon>
        <taxon>Tracheophyta</taxon>
        <taxon>Spermatophyta</taxon>
        <taxon>Magnoliopsida</taxon>
        <taxon>eudicotyledons</taxon>
        <taxon>Gunneridae</taxon>
        <taxon>Pentapetalae</taxon>
        <taxon>rosids</taxon>
        <taxon>malvids</taxon>
        <taxon>Sapindales</taxon>
        <taxon>Sapindaceae</taxon>
        <taxon>Hippocastanoideae</taxon>
        <taxon>Acereae</taxon>
        <taxon>Acer</taxon>
    </lineage>
</organism>
<accession>A0A5C7I308</accession>
<dbReference type="OrthoDB" id="1812964at2759"/>
<evidence type="ECO:0000313" key="3">
    <source>
        <dbReference type="EMBL" id="TXG63319.1"/>
    </source>
</evidence>
<dbReference type="InterPro" id="IPR004332">
    <property type="entry name" value="Transposase_MuDR"/>
</dbReference>
<evidence type="ECO:0000259" key="2">
    <source>
        <dbReference type="Pfam" id="PF03108"/>
    </source>
</evidence>
<protein>
    <recommendedName>
        <fullName evidence="2">Transposase MuDR plant domain-containing protein</fullName>
    </recommendedName>
</protein>
<dbReference type="Pfam" id="PF03108">
    <property type="entry name" value="DBD_Tnp_Mut"/>
    <property type="match status" value="1"/>
</dbReference>
<keyword evidence="4" id="KW-1185">Reference proteome</keyword>
<dbReference type="Proteomes" id="UP000323000">
    <property type="component" value="Chromosome 4"/>
</dbReference>
<dbReference type="AlphaFoldDB" id="A0A5C7I308"/>
<proteinExistence type="predicted"/>
<dbReference type="EMBL" id="VAHF01000004">
    <property type="protein sequence ID" value="TXG63319.1"/>
    <property type="molecule type" value="Genomic_DNA"/>
</dbReference>
<sequence>MCHVPIMLLYDVPALHACCPLHRPPPSTTRSLCRLRLGLRRLPSLLLGPWKVVAANGGPDDLALRSKHAKNVRKKGLMKQRFLADLRLLILHGGQWYGQNYEGEDSKMAFVPPGLTYDGLIKMVEDIVMFDSSSFKIEFKSTCGRNTMGGSMSSAQGVVPTLTIPTILEETSQESDRNNTDGAIGSDDEDGGSLTEFETNTDHGLDNLDEQYHFTKDEAFCDFNGEEDNLEGLNCGSPNSSGESDASDHCHASGDDDPVGITTTQRGLSIVPRHWIILGSEQYSFQTINHESSTIDGRFYKGRIFSSKKELKRELRLLGLKQHFEIRIRRSSKGRFQATCKDDNCSFKKLSLVEAYAGVIRPIGHMSEWEIPNEISSLVVHPPPWISQAGQPCKIRKPSTGEFHSGKVKTCSLCKQSGHNRQNCPNPFGLPTTNNNSQP</sequence>